<dbReference type="EMBL" id="JACIDR010000001">
    <property type="protein sequence ID" value="MBB3971693.1"/>
    <property type="molecule type" value="Genomic_DNA"/>
</dbReference>
<evidence type="ECO:0000256" key="11">
    <source>
        <dbReference type="ARBA" id="ARBA00023264"/>
    </source>
</evidence>
<name>A0A7W6CV69_9HYPH</name>
<dbReference type="NCBIfam" id="TIGR00147">
    <property type="entry name" value="YegS/Rv2252/BmrU family lipid kinase"/>
    <property type="match status" value="1"/>
</dbReference>
<dbReference type="GO" id="GO:0005524">
    <property type="term" value="F:ATP binding"/>
    <property type="evidence" value="ECO:0007669"/>
    <property type="project" value="UniProtKB-KW"/>
</dbReference>
<dbReference type="InterPro" id="IPR017438">
    <property type="entry name" value="ATP-NAD_kinase_N"/>
</dbReference>
<feature type="domain" description="DAGKc" evidence="12">
    <location>
        <begin position="1"/>
        <end position="126"/>
    </location>
</feature>
<dbReference type="InterPro" id="IPR050187">
    <property type="entry name" value="Lipid_Phosphate_FormReg"/>
</dbReference>
<dbReference type="Proteomes" id="UP000528964">
    <property type="component" value="Unassembled WGS sequence"/>
</dbReference>
<dbReference type="GO" id="GO:0046872">
    <property type="term" value="F:metal ion binding"/>
    <property type="evidence" value="ECO:0007669"/>
    <property type="project" value="UniProtKB-KW"/>
</dbReference>
<evidence type="ECO:0000259" key="12">
    <source>
        <dbReference type="PROSITE" id="PS50146"/>
    </source>
</evidence>
<evidence type="ECO:0000256" key="8">
    <source>
        <dbReference type="ARBA" id="ARBA00022842"/>
    </source>
</evidence>
<dbReference type="GO" id="GO:0008654">
    <property type="term" value="P:phospholipid biosynthetic process"/>
    <property type="evidence" value="ECO:0007669"/>
    <property type="project" value="UniProtKB-KW"/>
</dbReference>
<evidence type="ECO:0000256" key="10">
    <source>
        <dbReference type="ARBA" id="ARBA00023209"/>
    </source>
</evidence>
<dbReference type="AlphaFoldDB" id="A0A7W6CV69"/>
<dbReference type="SUPFAM" id="SSF111331">
    <property type="entry name" value="NAD kinase/diacylglycerol kinase-like"/>
    <property type="match status" value="1"/>
</dbReference>
<organism evidence="13 14">
    <name type="scientific">Hansschlegelia beijingensis</name>
    <dbReference type="NCBI Taxonomy" id="1133344"/>
    <lineage>
        <taxon>Bacteria</taxon>
        <taxon>Pseudomonadati</taxon>
        <taxon>Pseudomonadota</taxon>
        <taxon>Alphaproteobacteria</taxon>
        <taxon>Hyphomicrobiales</taxon>
        <taxon>Methylopilaceae</taxon>
        <taxon>Hansschlegelia</taxon>
    </lineage>
</organism>
<comment type="caution">
    <text evidence="13">The sequence shown here is derived from an EMBL/GenBank/DDBJ whole genome shotgun (WGS) entry which is preliminary data.</text>
</comment>
<gene>
    <name evidence="13" type="ORF">GGR24_000326</name>
</gene>
<dbReference type="GO" id="GO:0005886">
    <property type="term" value="C:plasma membrane"/>
    <property type="evidence" value="ECO:0007669"/>
    <property type="project" value="TreeGrafter"/>
</dbReference>
<keyword evidence="14" id="KW-1185">Reference proteome</keyword>
<evidence type="ECO:0000256" key="2">
    <source>
        <dbReference type="ARBA" id="ARBA00022516"/>
    </source>
</evidence>
<dbReference type="InterPro" id="IPR016064">
    <property type="entry name" value="NAD/diacylglycerol_kinase_sf"/>
</dbReference>
<evidence type="ECO:0000313" key="14">
    <source>
        <dbReference type="Proteomes" id="UP000528964"/>
    </source>
</evidence>
<keyword evidence="5" id="KW-0547">Nucleotide-binding</keyword>
<keyword evidence="10" id="KW-0594">Phospholipid biosynthesis</keyword>
<keyword evidence="2" id="KW-0444">Lipid biosynthesis</keyword>
<keyword evidence="3" id="KW-0808">Transferase</keyword>
<evidence type="ECO:0000256" key="7">
    <source>
        <dbReference type="ARBA" id="ARBA00022840"/>
    </source>
</evidence>
<dbReference type="GO" id="GO:0004143">
    <property type="term" value="F:ATP-dependent diacylglycerol kinase activity"/>
    <property type="evidence" value="ECO:0007669"/>
    <property type="project" value="TreeGrafter"/>
</dbReference>
<dbReference type="Pfam" id="PF00781">
    <property type="entry name" value="DAGK_cat"/>
    <property type="match status" value="1"/>
</dbReference>
<keyword evidence="9" id="KW-0443">Lipid metabolism</keyword>
<keyword evidence="11" id="KW-1208">Phospholipid metabolism</keyword>
<protein>
    <submittedName>
        <fullName evidence="13">YegS/Rv2252/BmrU family lipid kinase</fullName>
    </submittedName>
</protein>
<keyword evidence="7" id="KW-0067">ATP-binding</keyword>
<evidence type="ECO:0000256" key="1">
    <source>
        <dbReference type="ARBA" id="ARBA00001946"/>
    </source>
</evidence>
<dbReference type="Pfam" id="PF19279">
    <property type="entry name" value="YegS_C"/>
    <property type="match status" value="1"/>
</dbReference>
<evidence type="ECO:0000256" key="6">
    <source>
        <dbReference type="ARBA" id="ARBA00022777"/>
    </source>
</evidence>
<dbReference type="Gene3D" id="2.60.200.40">
    <property type="match status" value="1"/>
</dbReference>
<evidence type="ECO:0000256" key="5">
    <source>
        <dbReference type="ARBA" id="ARBA00022741"/>
    </source>
</evidence>
<reference evidence="13 14" key="1">
    <citation type="submission" date="2020-08" db="EMBL/GenBank/DDBJ databases">
        <title>Genomic Encyclopedia of Type Strains, Phase IV (KMG-IV): sequencing the most valuable type-strain genomes for metagenomic binning, comparative biology and taxonomic classification.</title>
        <authorList>
            <person name="Goeker M."/>
        </authorList>
    </citation>
    <scope>NUCLEOTIDE SEQUENCE [LARGE SCALE GENOMIC DNA]</scope>
    <source>
        <strain evidence="13 14">DSM 25481</strain>
    </source>
</reference>
<dbReference type="Gene3D" id="3.40.50.10330">
    <property type="entry name" value="Probable inorganic polyphosphate/atp-NAD kinase, domain 1"/>
    <property type="match status" value="1"/>
</dbReference>
<dbReference type="NCBIfam" id="NF009604">
    <property type="entry name" value="PRK13057.1"/>
    <property type="match status" value="1"/>
</dbReference>
<dbReference type="PANTHER" id="PTHR12358">
    <property type="entry name" value="SPHINGOSINE KINASE"/>
    <property type="match status" value="1"/>
</dbReference>
<evidence type="ECO:0000313" key="13">
    <source>
        <dbReference type="EMBL" id="MBB3971693.1"/>
    </source>
</evidence>
<keyword evidence="4" id="KW-0479">Metal-binding</keyword>
<keyword evidence="8" id="KW-0460">Magnesium</keyword>
<proteinExistence type="predicted"/>
<evidence type="ECO:0000256" key="3">
    <source>
        <dbReference type="ARBA" id="ARBA00022679"/>
    </source>
</evidence>
<dbReference type="PROSITE" id="PS50146">
    <property type="entry name" value="DAGK"/>
    <property type="match status" value="1"/>
</dbReference>
<dbReference type="InterPro" id="IPR045540">
    <property type="entry name" value="YegS/DAGK_C"/>
</dbReference>
<comment type="cofactor">
    <cofactor evidence="1">
        <name>Mg(2+)</name>
        <dbReference type="ChEBI" id="CHEBI:18420"/>
    </cofactor>
</comment>
<dbReference type="RefSeq" id="WP_183393548.1">
    <property type="nucleotide sequence ID" value="NZ_JACIDR010000001.1"/>
</dbReference>
<dbReference type="PANTHER" id="PTHR12358:SF106">
    <property type="entry name" value="LIPID KINASE YEGS"/>
    <property type="match status" value="1"/>
</dbReference>
<keyword evidence="6 13" id="KW-0418">Kinase</keyword>
<dbReference type="InterPro" id="IPR005218">
    <property type="entry name" value="Diacylglycerol/lipid_kinase"/>
</dbReference>
<evidence type="ECO:0000256" key="4">
    <source>
        <dbReference type="ARBA" id="ARBA00022723"/>
    </source>
</evidence>
<dbReference type="InterPro" id="IPR001206">
    <property type="entry name" value="Diacylglycerol_kinase_cat_dom"/>
</dbReference>
<dbReference type="SMART" id="SM00046">
    <property type="entry name" value="DAGKc"/>
    <property type="match status" value="1"/>
</dbReference>
<sequence>MRRALLVVNAKSRSGEAAAKQIREELEGRGFAVTPLDCDTPDKTSALIAREGPAYDVIVVGGGDGSMNAAARGVVDAGRPLGLVPTGTANDLARTLDIPADIPEACRIIAEGEVRQIDLGEVNGRLFFNVASIGLSAELAKSLTSEIKQRFGKLGYLITALKVLARARPFRVRIRSADRTCRALTLQVAIGNGRYYGGGNVIEQDAEIDDGRLDLYSLEFSRAWRLALMLRSFRAGEHGAWSEVRAMSGHEFEIRTRRPRSVNADGEIVTKTPATFRLLPRAISVIAPPKQPPSEAD</sequence>
<evidence type="ECO:0000256" key="9">
    <source>
        <dbReference type="ARBA" id="ARBA00023098"/>
    </source>
</evidence>
<accession>A0A7W6CV69</accession>